<evidence type="ECO:0000256" key="4">
    <source>
        <dbReference type="PROSITE-ProRule" id="PRU00169"/>
    </source>
</evidence>
<dbReference type="PANTHER" id="PTHR48111:SF40">
    <property type="entry name" value="PHOSPHATE REGULON TRANSCRIPTIONAL REGULATORY PROTEIN PHOB"/>
    <property type="match status" value="1"/>
</dbReference>
<keyword evidence="10" id="KW-1185">Reference proteome</keyword>
<organism evidence="9 11">
    <name type="scientific">Legionella steigerwaltii</name>
    <dbReference type="NCBI Taxonomy" id="460"/>
    <lineage>
        <taxon>Bacteria</taxon>
        <taxon>Pseudomonadati</taxon>
        <taxon>Pseudomonadota</taxon>
        <taxon>Gammaproteobacteria</taxon>
        <taxon>Legionellales</taxon>
        <taxon>Legionellaceae</taxon>
        <taxon>Legionella</taxon>
    </lineage>
</organism>
<dbReference type="PROSITE" id="PS50110">
    <property type="entry name" value="RESPONSE_REGULATORY"/>
    <property type="match status" value="1"/>
</dbReference>
<dbReference type="CDD" id="cd17618">
    <property type="entry name" value="REC_OmpR_PhoB"/>
    <property type="match status" value="1"/>
</dbReference>
<proteinExistence type="predicted"/>
<dbReference type="EMBL" id="LNYZ01000012">
    <property type="protein sequence ID" value="KTD77796.1"/>
    <property type="molecule type" value="Genomic_DNA"/>
</dbReference>
<dbReference type="CDD" id="cd00383">
    <property type="entry name" value="trans_reg_C"/>
    <property type="match status" value="1"/>
</dbReference>
<protein>
    <submittedName>
        <fullName evidence="9">Transcriptional regulatory protein CpxR</fullName>
    </submittedName>
</protein>
<dbReference type="GO" id="GO:0032993">
    <property type="term" value="C:protein-DNA complex"/>
    <property type="evidence" value="ECO:0007669"/>
    <property type="project" value="TreeGrafter"/>
</dbReference>
<dbReference type="InterPro" id="IPR039420">
    <property type="entry name" value="WalR-like"/>
</dbReference>
<reference evidence="9 11" key="2">
    <citation type="submission" date="2018-06" db="EMBL/GenBank/DDBJ databases">
        <authorList>
            <consortium name="Pathogen Informatics"/>
            <person name="Doyle S."/>
        </authorList>
    </citation>
    <scope>NUCLEOTIDE SEQUENCE [LARGE SCALE GENOMIC DNA]</scope>
    <source>
        <strain evidence="9 11">NCTC11991</strain>
    </source>
</reference>
<gene>
    <name evidence="9" type="primary">cpxR_2</name>
    <name evidence="8" type="synonym">cpxR_1</name>
    <name evidence="8" type="ORF">Lstg_1519</name>
    <name evidence="9" type="ORF">NCTC11991_03060</name>
</gene>
<feature type="domain" description="Response regulatory" evidence="6">
    <location>
        <begin position="5"/>
        <end position="121"/>
    </location>
</feature>
<dbReference type="Gene3D" id="6.10.250.690">
    <property type="match status" value="1"/>
</dbReference>
<dbReference type="InterPro" id="IPR036388">
    <property type="entry name" value="WH-like_DNA-bd_sf"/>
</dbReference>
<evidence type="ECO:0000313" key="9">
    <source>
        <dbReference type="EMBL" id="STY24435.1"/>
    </source>
</evidence>
<dbReference type="PANTHER" id="PTHR48111">
    <property type="entry name" value="REGULATOR OF RPOS"/>
    <property type="match status" value="1"/>
</dbReference>
<dbReference type="SUPFAM" id="SSF52172">
    <property type="entry name" value="CheY-like"/>
    <property type="match status" value="1"/>
</dbReference>
<evidence type="ECO:0000259" key="6">
    <source>
        <dbReference type="PROSITE" id="PS50110"/>
    </source>
</evidence>
<dbReference type="SMART" id="SM00862">
    <property type="entry name" value="Trans_reg_C"/>
    <property type="match status" value="1"/>
</dbReference>
<accession>A0A378LBM7</accession>
<dbReference type="OrthoDB" id="9802426at2"/>
<keyword evidence="3 5" id="KW-0238">DNA-binding</keyword>
<dbReference type="InterPro" id="IPR011006">
    <property type="entry name" value="CheY-like_superfamily"/>
</dbReference>
<evidence type="ECO:0000256" key="3">
    <source>
        <dbReference type="ARBA" id="ARBA00023125"/>
    </source>
</evidence>
<evidence type="ECO:0000313" key="8">
    <source>
        <dbReference type="EMBL" id="KTD77796.1"/>
    </source>
</evidence>
<evidence type="ECO:0000313" key="10">
    <source>
        <dbReference type="Proteomes" id="UP000054820"/>
    </source>
</evidence>
<sequence length="234" mass="27233">MKKITLLLVEDEEAIRDMLRFSIPESEFDIIEAGNMMGAMNALEHFIPDLIILDWMLPDKSGIDFIRCIRKDETLRNIPIIMLTAKAEEENKVKGLMVGADDYLTKPFSPNELIARVKTILRRGSIKSTSGEIKIDSLIVNTNRCQVTIDTHEVKLTPIEYRILHFFILHPNKTYTRDQLLTHIWGRHSYIEERTIDVQIKRLRGKLKKHEYHDRIKTARGIGYYFSGNNHAKE</sequence>
<dbReference type="AlphaFoldDB" id="A0A378LBM7"/>
<dbReference type="Proteomes" id="UP000054820">
    <property type="component" value="Unassembled WGS sequence"/>
</dbReference>
<evidence type="ECO:0000259" key="7">
    <source>
        <dbReference type="PROSITE" id="PS51755"/>
    </source>
</evidence>
<feature type="DNA-binding region" description="OmpR/PhoB-type" evidence="5">
    <location>
        <begin position="130"/>
        <end position="228"/>
    </location>
</feature>
<dbReference type="Pfam" id="PF00486">
    <property type="entry name" value="Trans_reg_C"/>
    <property type="match status" value="1"/>
</dbReference>
<dbReference type="Gene3D" id="1.10.10.10">
    <property type="entry name" value="Winged helix-like DNA-binding domain superfamily/Winged helix DNA-binding domain"/>
    <property type="match status" value="1"/>
</dbReference>
<dbReference type="PROSITE" id="PS51755">
    <property type="entry name" value="OMPR_PHOB"/>
    <property type="match status" value="1"/>
</dbReference>
<feature type="domain" description="OmpR/PhoB-type" evidence="7">
    <location>
        <begin position="130"/>
        <end position="228"/>
    </location>
</feature>
<name>A0A378LBM7_9GAMM</name>
<dbReference type="GO" id="GO:0005829">
    <property type="term" value="C:cytosol"/>
    <property type="evidence" value="ECO:0007669"/>
    <property type="project" value="TreeGrafter"/>
</dbReference>
<dbReference type="SMART" id="SM00448">
    <property type="entry name" value="REC"/>
    <property type="match status" value="1"/>
</dbReference>
<dbReference type="InterPro" id="IPR001789">
    <property type="entry name" value="Sig_transdc_resp-reg_receiver"/>
</dbReference>
<evidence type="ECO:0000256" key="5">
    <source>
        <dbReference type="PROSITE-ProRule" id="PRU01091"/>
    </source>
</evidence>
<keyword evidence="2" id="KW-0902">Two-component regulatory system</keyword>
<dbReference type="GO" id="GO:0000976">
    <property type="term" value="F:transcription cis-regulatory region binding"/>
    <property type="evidence" value="ECO:0007669"/>
    <property type="project" value="TreeGrafter"/>
</dbReference>
<dbReference type="InterPro" id="IPR001867">
    <property type="entry name" value="OmpR/PhoB-type_DNA-bd"/>
</dbReference>
<dbReference type="Proteomes" id="UP000255110">
    <property type="component" value="Unassembled WGS sequence"/>
</dbReference>
<dbReference type="GO" id="GO:0006355">
    <property type="term" value="P:regulation of DNA-templated transcription"/>
    <property type="evidence" value="ECO:0007669"/>
    <property type="project" value="InterPro"/>
</dbReference>
<reference evidence="8 10" key="1">
    <citation type="submission" date="2015-11" db="EMBL/GenBank/DDBJ databases">
        <title>Genomic analysis of 38 Legionella species identifies large and diverse effector repertoires.</title>
        <authorList>
            <person name="Burstein D."/>
            <person name="Amaro F."/>
            <person name="Zusman T."/>
            <person name="Lifshitz Z."/>
            <person name="Cohen O."/>
            <person name="Gilbert J.A."/>
            <person name="Pupko T."/>
            <person name="Shuman H.A."/>
            <person name="Segal G."/>
        </authorList>
    </citation>
    <scope>NUCLEOTIDE SEQUENCE [LARGE SCALE GENOMIC DNA]</scope>
    <source>
        <strain evidence="8 10">SC-18-C9</strain>
    </source>
</reference>
<dbReference type="Pfam" id="PF00072">
    <property type="entry name" value="Response_reg"/>
    <property type="match status" value="1"/>
</dbReference>
<dbReference type="STRING" id="460.Lstg_1519"/>
<evidence type="ECO:0000256" key="2">
    <source>
        <dbReference type="ARBA" id="ARBA00023012"/>
    </source>
</evidence>
<dbReference type="EMBL" id="UGOY01000001">
    <property type="protein sequence ID" value="STY24435.1"/>
    <property type="molecule type" value="Genomic_DNA"/>
</dbReference>
<evidence type="ECO:0000256" key="1">
    <source>
        <dbReference type="ARBA" id="ARBA00022553"/>
    </source>
</evidence>
<feature type="modified residue" description="4-aspartylphosphate" evidence="4">
    <location>
        <position position="54"/>
    </location>
</feature>
<dbReference type="GO" id="GO:0000156">
    <property type="term" value="F:phosphorelay response regulator activity"/>
    <property type="evidence" value="ECO:0007669"/>
    <property type="project" value="TreeGrafter"/>
</dbReference>
<evidence type="ECO:0000313" key="11">
    <source>
        <dbReference type="Proteomes" id="UP000255110"/>
    </source>
</evidence>
<keyword evidence="1 4" id="KW-0597">Phosphoprotein</keyword>
<dbReference type="RefSeq" id="WP_058477083.1">
    <property type="nucleotide sequence ID" value="NZ_CAAAIO010000029.1"/>
</dbReference>
<dbReference type="Gene3D" id="3.40.50.2300">
    <property type="match status" value="1"/>
</dbReference>